<dbReference type="Proteomes" id="UP000198253">
    <property type="component" value="Chromosome I"/>
</dbReference>
<feature type="compositionally biased region" description="Basic and acidic residues" evidence="1">
    <location>
        <begin position="147"/>
        <end position="159"/>
    </location>
</feature>
<gene>
    <name evidence="2" type="ORF">GA0070618_1563</name>
</gene>
<dbReference type="EMBL" id="LT607413">
    <property type="protein sequence ID" value="SCE87465.1"/>
    <property type="molecule type" value="Genomic_DNA"/>
</dbReference>
<evidence type="ECO:0000313" key="2">
    <source>
        <dbReference type="EMBL" id="SCE87465.1"/>
    </source>
</evidence>
<evidence type="ECO:0000313" key="3">
    <source>
        <dbReference type="Proteomes" id="UP000198253"/>
    </source>
</evidence>
<dbReference type="InParanoid" id="A0A1C4VUG1"/>
<feature type="region of interest" description="Disordered" evidence="1">
    <location>
        <begin position="103"/>
        <end position="198"/>
    </location>
</feature>
<protein>
    <submittedName>
        <fullName evidence="2">Uncharacterized protein</fullName>
    </submittedName>
</protein>
<dbReference type="AlphaFoldDB" id="A0A1C4VUG1"/>
<name>A0A1C4VUG1_MICEC</name>
<evidence type="ECO:0000256" key="1">
    <source>
        <dbReference type="SAM" id="MobiDB-lite"/>
    </source>
</evidence>
<proteinExistence type="predicted"/>
<sequence>MSLTPPSDAPTGPGPVRQLSLFGTEAADPSPADLAGLLAGPAQIVRMGGTARLSVVVDVAWRVHVLVAELARRGLNASWEATGDGHRVRTSYTSALAPLAASWLSDGPVPDGPPPGTPASRAATADGDDGAGGRPDAADRAGSGPDGDGRTGGRPDGADRAGSGPDGDDGAGGRPDGDGRVAGPPAAAEDPVRKRPPATFHLNGRRLRLWVAAAGVAEPSGFRLHLGPADEPCWETVGRALAAVGLPSTFLDAGAEGPAYRISGRRRLARLAELVGDRPVAAPVTGWPSGPA</sequence>
<organism evidence="2 3">
    <name type="scientific">Micromonospora echinospora</name>
    <name type="common">Micromonospora purpurea</name>
    <dbReference type="NCBI Taxonomy" id="1877"/>
    <lineage>
        <taxon>Bacteria</taxon>
        <taxon>Bacillati</taxon>
        <taxon>Actinomycetota</taxon>
        <taxon>Actinomycetes</taxon>
        <taxon>Micromonosporales</taxon>
        <taxon>Micromonosporaceae</taxon>
        <taxon>Micromonospora</taxon>
    </lineage>
</organism>
<keyword evidence="3" id="KW-1185">Reference proteome</keyword>
<reference evidence="3" key="1">
    <citation type="submission" date="2016-06" db="EMBL/GenBank/DDBJ databases">
        <authorList>
            <person name="Varghese N."/>
            <person name="Submissions Spin"/>
        </authorList>
    </citation>
    <scope>NUCLEOTIDE SEQUENCE [LARGE SCALE GENOMIC DNA]</scope>
    <source>
        <strain evidence="3">DSM 43816</strain>
    </source>
</reference>
<accession>A0A1C4VUG1</accession>